<reference evidence="3 4" key="1">
    <citation type="submission" date="2018-10" db="EMBL/GenBank/DDBJ databases">
        <title>Comamonadaceae CDC group NO-1 genome sequencing and assembly.</title>
        <authorList>
            <person name="Bernier A.-M."/>
            <person name="Bernard K."/>
        </authorList>
    </citation>
    <scope>NUCLEOTIDE SEQUENCE [LARGE SCALE GENOMIC DNA]</scope>
    <source>
        <strain evidence="3 4">NML180582</strain>
    </source>
</reference>
<evidence type="ECO:0000313" key="4">
    <source>
        <dbReference type="Proteomes" id="UP000275180"/>
    </source>
</evidence>
<feature type="region of interest" description="Disordered" evidence="1">
    <location>
        <begin position="44"/>
        <end position="68"/>
    </location>
</feature>
<dbReference type="OrthoDB" id="8909971at2"/>
<evidence type="ECO:0000313" key="3">
    <source>
        <dbReference type="EMBL" id="RMX18857.1"/>
    </source>
</evidence>
<protein>
    <recommendedName>
        <fullName evidence="2">DUF7210 domain-containing protein</fullName>
    </recommendedName>
</protein>
<gene>
    <name evidence="3" type="ORF">EBQ34_00400</name>
</gene>
<accession>A0A3M6RU76</accession>
<organism evidence="3 4">
    <name type="scientific">Vandammella animalimorsus</name>
    <dbReference type="NCBI Taxonomy" id="2029117"/>
    <lineage>
        <taxon>Bacteria</taxon>
        <taxon>Pseudomonadati</taxon>
        <taxon>Pseudomonadota</taxon>
        <taxon>Betaproteobacteria</taxon>
        <taxon>Burkholderiales</taxon>
        <taxon>Comamonadaceae</taxon>
        <taxon>Vandammella</taxon>
    </lineage>
</organism>
<dbReference type="EMBL" id="RDQJ01000001">
    <property type="protein sequence ID" value="RMX18857.1"/>
    <property type="molecule type" value="Genomic_DNA"/>
</dbReference>
<dbReference type="InterPro" id="IPR055634">
    <property type="entry name" value="DUF7210"/>
</dbReference>
<evidence type="ECO:0000259" key="2">
    <source>
        <dbReference type="Pfam" id="PF23843"/>
    </source>
</evidence>
<dbReference type="Proteomes" id="UP000275180">
    <property type="component" value="Unassembled WGS sequence"/>
</dbReference>
<name>A0A3M6RU76_9BURK</name>
<evidence type="ECO:0000256" key="1">
    <source>
        <dbReference type="SAM" id="MobiDB-lite"/>
    </source>
</evidence>
<comment type="caution">
    <text evidence="3">The sequence shown here is derived from an EMBL/GenBank/DDBJ whole genome shotgun (WGS) entry which is preliminary data.</text>
</comment>
<feature type="compositionally biased region" description="Low complexity" evidence="1">
    <location>
        <begin position="44"/>
        <end position="58"/>
    </location>
</feature>
<dbReference type="AlphaFoldDB" id="A0A3M6RU76"/>
<dbReference type="Pfam" id="PF23843">
    <property type="entry name" value="DUF7210"/>
    <property type="match status" value="1"/>
</dbReference>
<feature type="domain" description="DUF7210" evidence="2">
    <location>
        <begin position="5"/>
        <end position="41"/>
    </location>
</feature>
<sequence length="68" mass="7085">MQTTTIQLLRPHRHAGRDYPAGAQLTLPAHKAAWLIGLGVAQNANPSQSVQSAPSASAEGQAAKGKKE</sequence>
<proteinExistence type="predicted"/>
<dbReference type="RefSeq" id="WP_122243713.1">
    <property type="nucleotide sequence ID" value="NZ_RDQJ01000001.1"/>
</dbReference>